<evidence type="ECO:0000313" key="3">
    <source>
        <dbReference type="Proteomes" id="UP000765509"/>
    </source>
</evidence>
<accession>A0A9Q3PGB9</accession>
<dbReference type="AlphaFoldDB" id="A0A9Q3PGB9"/>
<organism evidence="2 3">
    <name type="scientific">Austropuccinia psidii MF-1</name>
    <dbReference type="NCBI Taxonomy" id="1389203"/>
    <lineage>
        <taxon>Eukaryota</taxon>
        <taxon>Fungi</taxon>
        <taxon>Dikarya</taxon>
        <taxon>Basidiomycota</taxon>
        <taxon>Pucciniomycotina</taxon>
        <taxon>Pucciniomycetes</taxon>
        <taxon>Pucciniales</taxon>
        <taxon>Sphaerophragmiaceae</taxon>
        <taxon>Austropuccinia</taxon>
    </lineage>
</organism>
<reference evidence="2" key="1">
    <citation type="submission" date="2021-03" db="EMBL/GenBank/DDBJ databases">
        <title>Draft genome sequence of rust myrtle Austropuccinia psidii MF-1, a brazilian biotype.</title>
        <authorList>
            <person name="Quecine M.C."/>
            <person name="Pachon D.M.R."/>
            <person name="Bonatelli M.L."/>
            <person name="Correr F.H."/>
            <person name="Franceschini L.M."/>
            <person name="Leite T.F."/>
            <person name="Margarido G.R.A."/>
            <person name="Almeida C.A."/>
            <person name="Ferrarezi J.A."/>
            <person name="Labate C.A."/>
        </authorList>
    </citation>
    <scope>NUCLEOTIDE SEQUENCE</scope>
    <source>
        <strain evidence="2">MF-1</strain>
    </source>
</reference>
<comment type="caution">
    <text evidence="2">The sequence shown here is derived from an EMBL/GenBank/DDBJ whole genome shotgun (WGS) entry which is preliminary data.</text>
</comment>
<name>A0A9Q3PGB9_9BASI</name>
<dbReference type="EMBL" id="AVOT02070282">
    <property type="protein sequence ID" value="MBW0560943.1"/>
    <property type="molecule type" value="Genomic_DNA"/>
</dbReference>
<proteinExistence type="predicted"/>
<evidence type="ECO:0000313" key="2">
    <source>
        <dbReference type="EMBL" id="MBW0560943.1"/>
    </source>
</evidence>
<feature type="compositionally biased region" description="Basic and acidic residues" evidence="1">
    <location>
        <begin position="1"/>
        <end position="14"/>
    </location>
</feature>
<feature type="region of interest" description="Disordered" evidence="1">
    <location>
        <begin position="1"/>
        <end position="54"/>
    </location>
</feature>
<dbReference type="Proteomes" id="UP000765509">
    <property type="component" value="Unassembled WGS sequence"/>
</dbReference>
<keyword evidence="3" id="KW-1185">Reference proteome</keyword>
<feature type="compositionally biased region" description="Basic residues" evidence="1">
    <location>
        <begin position="34"/>
        <end position="54"/>
    </location>
</feature>
<protein>
    <submittedName>
        <fullName evidence="2">Uncharacterized protein</fullName>
    </submittedName>
</protein>
<sequence>MKEFEVTPALEKEGPIASTSSKTALELLRDNPKGLHRIQKGCRNTQGKRKGKANFHRTYPQGYRFTKLEPSAMDRILMEFKATEKERMKRTFSCK</sequence>
<gene>
    <name evidence="2" type="ORF">O181_100658</name>
</gene>
<evidence type="ECO:0000256" key="1">
    <source>
        <dbReference type="SAM" id="MobiDB-lite"/>
    </source>
</evidence>